<dbReference type="AlphaFoldDB" id="A0AAV0T1F9"/>
<keyword evidence="3" id="KW-1185">Reference proteome</keyword>
<evidence type="ECO:0000259" key="1">
    <source>
        <dbReference type="Pfam" id="PF24120"/>
    </source>
</evidence>
<dbReference type="Pfam" id="PF24120">
    <property type="entry name" value="SsdA_C"/>
    <property type="match status" value="1"/>
</dbReference>
<dbReference type="Proteomes" id="UP001162031">
    <property type="component" value="Unassembled WGS sequence"/>
</dbReference>
<sequence length="246" mass="27504">MALSTSVESVAPPLRYFSFKDFLSETEVASFFDWRHTEQVAKVEQYLDFLGQQPDAAHFTASPKASVSFAKLDKAPVADTDDDMDVVKDDVFGSDAAAVLEQLLEGRTRSGFGAVGTEVGFLPQKRLSLAVANVVEEIGHTYVLERNKRGDAVLNSRSFFFYWCHAEKQKLMDVREKLVANEVPSRTRCSFWRQLVIVVDRVMCDDCIRFAACFARFEKASICIQDPAVTRIFPPSSAGPVLVRDT</sequence>
<proteinExistence type="predicted"/>
<feature type="domain" description="Single-strand DNA deaminase toxin A-like C-terminal" evidence="1">
    <location>
        <begin position="108"/>
        <end position="170"/>
    </location>
</feature>
<evidence type="ECO:0000313" key="3">
    <source>
        <dbReference type="Proteomes" id="UP001162031"/>
    </source>
</evidence>
<comment type="caution">
    <text evidence="2">The sequence shown here is derived from an EMBL/GenBank/DDBJ whole genome shotgun (WGS) entry which is preliminary data.</text>
</comment>
<evidence type="ECO:0000313" key="2">
    <source>
        <dbReference type="EMBL" id="CAI5712727.1"/>
    </source>
</evidence>
<reference evidence="2" key="1">
    <citation type="submission" date="2022-12" db="EMBL/GenBank/DDBJ databases">
        <authorList>
            <person name="Webb A."/>
        </authorList>
    </citation>
    <scope>NUCLEOTIDE SEQUENCE</scope>
    <source>
        <strain evidence="2">Hp1</strain>
    </source>
</reference>
<gene>
    <name evidence="2" type="ORF">HBR001_LOCUS903</name>
</gene>
<dbReference type="InterPro" id="IPR057517">
    <property type="entry name" value="SsdA-like_C"/>
</dbReference>
<dbReference type="EMBL" id="CANTFL010000086">
    <property type="protein sequence ID" value="CAI5712727.1"/>
    <property type="molecule type" value="Genomic_DNA"/>
</dbReference>
<organism evidence="2 3">
    <name type="scientific">Hyaloperonospora brassicae</name>
    <name type="common">Brassica downy mildew</name>
    <name type="synonym">Peronospora brassicae</name>
    <dbReference type="NCBI Taxonomy" id="162125"/>
    <lineage>
        <taxon>Eukaryota</taxon>
        <taxon>Sar</taxon>
        <taxon>Stramenopiles</taxon>
        <taxon>Oomycota</taxon>
        <taxon>Peronosporomycetes</taxon>
        <taxon>Peronosporales</taxon>
        <taxon>Peronosporaceae</taxon>
        <taxon>Hyaloperonospora</taxon>
    </lineage>
</organism>
<protein>
    <recommendedName>
        <fullName evidence="1">Single-strand DNA deaminase toxin A-like C-terminal domain-containing protein</fullName>
    </recommendedName>
</protein>
<accession>A0AAV0T1F9</accession>
<name>A0AAV0T1F9_HYABA</name>